<comment type="caution">
    <text evidence="3">The sequence shown here is derived from an EMBL/GenBank/DDBJ whole genome shotgun (WGS) entry which is preliminary data.</text>
</comment>
<dbReference type="PANTHER" id="PTHR43364:SF4">
    <property type="entry name" value="NAD(P)-LINKED OXIDOREDUCTASE SUPERFAMILY PROTEIN"/>
    <property type="match status" value="1"/>
</dbReference>
<accession>A0A9W7FVM1</accession>
<dbReference type="AlphaFoldDB" id="A0A9W7FVM1"/>
<dbReference type="InterPro" id="IPR036812">
    <property type="entry name" value="NAD(P)_OxRdtase_dom_sf"/>
</dbReference>
<protein>
    <recommendedName>
        <fullName evidence="2">NADP-dependent oxidoreductase domain-containing protein</fullName>
    </recommendedName>
</protein>
<name>A0A9W7FVM1_9STRA</name>
<dbReference type="InterPro" id="IPR050523">
    <property type="entry name" value="AKR_Detox_Biosynth"/>
</dbReference>
<dbReference type="CDD" id="cd19094">
    <property type="entry name" value="AKR_Tas-like"/>
    <property type="match status" value="1"/>
</dbReference>
<dbReference type="OrthoDB" id="2310150at2759"/>
<dbReference type="Proteomes" id="UP001165065">
    <property type="component" value="Unassembled WGS sequence"/>
</dbReference>
<organism evidence="3 4">
    <name type="scientific">Triparma columacea</name>
    <dbReference type="NCBI Taxonomy" id="722753"/>
    <lineage>
        <taxon>Eukaryota</taxon>
        <taxon>Sar</taxon>
        <taxon>Stramenopiles</taxon>
        <taxon>Ochrophyta</taxon>
        <taxon>Bolidophyceae</taxon>
        <taxon>Parmales</taxon>
        <taxon>Triparmaceae</taxon>
        <taxon>Triparma</taxon>
    </lineage>
</organism>
<dbReference type="GO" id="GO:0016491">
    <property type="term" value="F:oxidoreductase activity"/>
    <property type="evidence" value="ECO:0007669"/>
    <property type="project" value="UniProtKB-KW"/>
</dbReference>
<dbReference type="PANTHER" id="PTHR43364">
    <property type="entry name" value="NADH-SPECIFIC METHYLGLYOXAL REDUCTASE-RELATED"/>
    <property type="match status" value="1"/>
</dbReference>
<dbReference type="Pfam" id="PF00248">
    <property type="entry name" value="Aldo_ket_red"/>
    <property type="match status" value="1"/>
</dbReference>
<feature type="domain" description="NADP-dependent oxidoreductase" evidence="2">
    <location>
        <begin position="15"/>
        <end position="350"/>
    </location>
</feature>
<evidence type="ECO:0000313" key="3">
    <source>
        <dbReference type="EMBL" id="GMI19913.1"/>
    </source>
</evidence>
<dbReference type="SUPFAM" id="SSF51430">
    <property type="entry name" value="NAD(P)-linked oxidoreductase"/>
    <property type="match status" value="1"/>
</dbReference>
<dbReference type="InterPro" id="IPR020471">
    <property type="entry name" value="AKR"/>
</dbReference>
<dbReference type="EMBL" id="BRYA01000501">
    <property type="protein sequence ID" value="GMI19913.1"/>
    <property type="molecule type" value="Genomic_DNA"/>
</dbReference>
<evidence type="ECO:0000256" key="1">
    <source>
        <dbReference type="ARBA" id="ARBA00023002"/>
    </source>
</evidence>
<dbReference type="InterPro" id="IPR023210">
    <property type="entry name" value="NADP_OxRdtase_dom"/>
</dbReference>
<gene>
    <name evidence="3" type="ORF">TrCOL_g10321</name>
</gene>
<evidence type="ECO:0000259" key="2">
    <source>
        <dbReference type="Pfam" id="PF00248"/>
    </source>
</evidence>
<dbReference type="PRINTS" id="PR00069">
    <property type="entry name" value="ALDKETRDTASE"/>
</dbReference>
<sequence>MEYTKLGDSDLVVSKICMGTMTFGRQNTLEDGVEQLTKAFDEYGINFIDTAEMYPVPTQPETAGDTDRTVAAFLKTRKRSDVILATKVSGTSDRINWLRSNGELCKLNKAQITESIDASLKRLEVDYIDLLQLHWPDRYVGGLFGQPDYDVNKENEEGKDTSFEEQLSALNDAVKAGKVRYIGVSNETPYGVMEMTHLARRYPDLYPKIVSIQNSYSLIVRKDYDAGLTECCSPRNCNVGLLAYSPLAGGILSGKYAKNKVDEKARLNLFPGFMARYKDSQVEKAVAAYSSIASSHGLTPTELSLSWCYHRSNVASSIIGATTLEQLEENLKAFDVRLTAECLEEIEDVYKVFTDPTKAYGVGKKAAD</sequence>
<dbReference type="Gene3D" id="3.20.20.100">
    <property type="entry name" value="NADP-dependent oxidoreductase domain"/>
    <property type="match status" value="1"/>
</dbReference>
<evidence type="ECO:0000313" key="4">
    <source>
        <dbReference type="Proteomes" id="UP001165065"/>
    </source>
</evidence>
<keyword evidence="4" id="KW-1185">Reference proteome</keyword>
<keyword evidence="1" id="KW-0560">Oxidoreductase</keyword>
<proteinExistence type="predicted"/>
<reference evidence="4" key="1">
    <citation type="journal article" date="2023" name="Commun. Biol.">
        <title>Genome analysis of Parmales, the sister group of diatoms, reveals the evolutionary specialization of diatoms from phago-mixotrophs to photoautotrophs.</title>
        <authorList>
            <person name="Ban H."/>
            <person name="Sato S."/>
            <person name="Yoshikawa S."/>
            <person name="Yamada K."/>
            <person name="Nakamura Y."/>
            <person name="Ichinomiya M."/>
            <person name="Sato N."/>
            <person name="Blanc-Mathieu R."/>
            <person name="Endo H."/>
            <person name="Kuwata A."/>
            <person name="Ogata H."/>
        </authorList>
    </citation>
    <scope>NUCLEOTIDE SEQUENCE [LARGE SCALE GENOMIC DNA]</scope>
</reference>